<dbReference type="EMBL" id="CP034564">
    <property type="protein sequence ID" value="AZQ65617.1"/>
    <property type="molecule type" value="Genomic_DNA"/>
</dbReference>
<gene>
    <name evidence="2" type="ORF">EI427_25620</name>
</gene>
<dbReference type="KEGG" id="fll:EI427_25620"/>
<evidence type="ECO:0000313" key="2">
    <source>
        <dbReference type="EMBL" id="AZQ65617.1"/>
    </source>
</evidence>
<organism evidence="2 3">
    <name type="scientific">Flammeovirga pectinis</name>
    <dbReference type="NCBI Taxonomy" id="2494373"/>
    <lineage>
        <taxon>Bacteria</taxon>
        <taxon>Pseudomonadati</taxon>
        <taxon>Bacteroidota</taxon>
        <taxon>Cytophagia</taxon>
        <taxon>Cytophagales</taxon>
        <taxon>Flammeovirgaceae</taxon>
        <taxon>Flammeovirga</taxon>
    </lineage>
</organism>
<evidence type="ECO:0008006" key="4">
    <source>
        <dbReference type="Google" id="ProtNLM"/>
    </source>
</evidence>
<keyword evidence="1" id="KW-0732">Signal</keyword>
<keyword evidence="3" id="KW-1185">Reference proteome</keyword>
<reference evidence="2 3" key="1">
    <citation type="submission" date="2018-12" db="EMBL/GenBank/DDBJ databases">
        <title>Flammeovirga pectinis sp. nov., isolated from the gut of the Korean scallop, Patinopecten yessoensis.</title>
        <authorList>
            <person name="Bae J.-W."/>
            <person name="Jeong Y.-S."/>
            <person name="Kang W."/>
        </authorList>
    </citation>
    <scope>NUCLEOTIDE SEQUENCE [LARGE SCALE GENOMIC DNA]</scope>
    <source>
        <strain evidence="2 3">L12M1</strain>
        <plasmid evidence="2 3">unnamed1</plasmid>
    </source>
</reference>
<accession>A0A3S9PBR1</accession>
<evidence type="ECO:0000256" key="1">
    <source>
        <dbReference type="SAM" id="SignalP"/>
    </source>
</evidence>
<evidence type="ECO:0000313" key="3">
    <source>
        <dbReference type="Proteomes" id="UP000267268"/>
    </source>
</evidence>
<name>A0A3S9PBR1_9BACT</name>
<feature type="signal peptide" evidence="1">
    <location>
        <begin position="1"/>
        <end position="23"/>
    </location>
</feature>
<dbReference type="AlphaFoldDB" id="A0A3S9PBR1"/>
<dbReference type="Proteomes" id="UP000267268">
    <property type="component" value="Plasmid unnamed1"/>
</dbReference>
<dbReference type="RefSeq" id="WP_126620509.1">
    <property type="nucleotide sequence ID" value="NZ_CP034564.1"/>
</dbReference>
<dbReference type="PROSITE" id="PS51257">
    <property type="entry name" value="PROKAR_LIPOPROTEIN"/>
    <property type="match status" value="1"/>
</dbReference>
<feature type="chain" id="PRO_5019580698" description="Lipoprotein" evidence="1">
    <location>
        <begin position="24"/>
        <end position="387"/>
    </location>
</feature>
<protein>
    <recommendedName>
        <fullName evidence="4">Lipoprotein</fullName>
    </recommendedName>
</protein>
<sequence>MRNYFLLGLLISLFFSCSPMSEAMLNGEVIPKTKKNDRNQLIAQDLNDNIIEVDYKNTILNTEGNFDIYTTRIITNNKSILKYYINVHEKGNLVPLKTYIYTVEPKYKFNKENSLLNILKTTTGTVKIEDYETKITINRRIINGIFISKGSNECPEEIKDPQMLIMMGFSWCILPPIEIRANGYQPIKSEVTPSGVLKSFHLKTGKSSKLAKVKVSDLKRPTPNILGFLSLIHRMNPNIKIKDLNGKFIIGPTEPSTKLANEIASTPKTSVEQGTPKQKPKNAKYLGSGKFESGVLDVVFDVYLEDGKYIVESIPTGIANSVADFQTTGKTAITINPNGTKILRVTGYSLVGFSFLGQKVGVQTNYVLNFYLSKSNKLTGMTSKQIK</sequence>
<geneLocation type="plasmid" evidence="2">
    <name>unnamed1</name>
</geneLocation>
<keyword evidence="2" id="KW-0614">Plasmid</keyword>
<proteinExistence type="predicted"/>
<dbReference type="GeneID" id="39493403"/>